<organism evidence="3 4">
    <name type="scientific">Magnaporthiopsis poae (strain ATCC 64411 / 73-15)</name>
    <name type="common">Kentucky bluegrass fungus</name>
    <name type="synonym">Magnaporthe poae</name>
    <dbReference type="NCBI Taxonomy" id="644358"/>
    <lineage>
        <taxon>Eukaryota</taxon>
        <taxon>Fungi</taxon>
        <taxon>Dikarya</taxon>
        <taxon>Ascomycota</taxon>
        <taxon>Pezizomycotina</taxon>
        <taxon>Sordariomycetes</taxon>
        <taxon>Sordariomycetidae</taxon>
        <taxon>Magnaporthales</taxon>
        <taxon>Magnaporthaceae</taxon>
        <taxon>Magnaporthiopsis</taxon>
    </lineage>
</organism>
<dbReference type="EnsemblFungi" id="MAPG_11158T0">
    <property type="protein sequence ID" value="MAPG_11158T0"/>
    <property type="gene ID" value="MAPG_11158"/>
</dbReference>
<gene>
    <name evidence="2" type="ORF">MAPG_11158</name>
</gene>
<accession>A0A0C4EEI5</accession>
<dbReference type="EMBL" id="GL876979">
    <property type="protein sequence ID" value="KLU92212.1"/>
    <property type="molecule type" value="Genomic_DNA"/>
</dbReference>
<evidence type="ECO:0000313" key="4">
    <source>
        <dbReference type="Proteomes" id="UP000011715"/>
    </source>
</evidence>
<evidence type="ECO:0000313" key="3">
    <source>
        <dbReference type="EnsemblFungi" id="MAPG_11158T0"/>
    </source>
</evidence>
<keyword evidence="1" id="KW-0732">Signal</keyword>
<dbReference type="VEuPathDB" id="FungiDB:MAPG_11158"/>
<dbReference type="EMBL" id="ADBL01002745">
    <property type="status" value="NOT_ANNOTATED_CDS"/>
    <property type="molecule type" value="Genomic_DNA"/>
</dbReference>
<reference evidence="3" key="5">
    <citation type="submission" date="2015-06" db="UniProtKB">
        <authorList>
            <consortium name="EnsemblFungi"/>
        </authorList>
    </citation>
    <scope>IDENTIFICATION</scope>
    <source>
        <strain evidence="3">ATCC 64411</strain>
    </source>
</reference>
<feature type="signal peptide" evidence="1">
    <location>
        <begin position="1"/>
        <end position="18"/>
    </location>
</feature>
<reference evidence="3" key="4">
    <citation type="journal article" date="2015" name="G3 (Bethesda)">
        <title>Genome sequences of three phytopathogenic species of the Magnaporthaceae family of fungi.</title>
        <authorList>
            <person name="Okagaki L.H."/>
            <person name="Nunes C.C."/>
            <person name="Sailsbery J."/>
            <person name="Clay B."/>
            <person name="Brown D."/>
            <person name="John T."/>
            <person name="Oh Y."/>
            <person name="Young N."/>
            <person name="Fitzgerald M."/>
            <person name="Haas B.J."/>
            <person name="Zeng Q."/>
            <person name="Young S."/>
            <person name="Adiconis X."/>
            <person name="Fan L."/>
            <person name="Levin J.Z."/>
            <person name="Mitchell T.K."/>
            <person name="Okubara P.A."/>
            <person name="Farman M.L."/>
            <person name="Kohn L.M."/>
            <person name="Birren B."/>
            <person name="Ma L.-J."/>
            <person name="Dean R.A."/>
        </authorList>
    </citation>
    <scope>NUCLEOTIDE SEQUENCE</scope>
    <source>
        <strain evidence="3">ATCC 64411 / 73-15</strain>
    </source>
</reference>
<dbReference type="OMA" id="CTFIVEA"/>
<evidence type="ECO:0000313" key="2">
    <source>
        <dbReference type="EMBL" id="KLU92212.1"/>
    </source>
</evidence>
<reference evidence="2" key="3">
    <citation type="submission" date="2011-03" db="EMBL/GenBank/DDBJ databases">
        <title>Annotation of Magnaporthe poae ATCC 64411.</title>
        <authorList>
            <person name="Ma L.-J."/>
            <person name="Dead R."/>
            <person name="Young S.K."/>
            <person name="Zeng Q."/>
            <person name="Gargeya S."/>
            <person name="Fitzgerald M."/>
            <person name="Haas B."/>
            <person name="Abouelleil A."/>
            <person name="Alvarado L."/>
            <person name="Arachchi H.M."/>
            <person name="Berlin A."/>
            <person name="Brown A."/>
            <person name="Chapman S.B."/>
            <person name="Chen Z."/>
            <person name="Dunbar C."/>
            <person name="Freedman E."/>
            <person name="Gearin G."/>
            <person name="Gellesch M."/>
            <person name="Goldberg J."/>
            <person name="Griggs A."/>
            <person name="Gujja S."/>
            <person name="Heiman D."/>
            <person name="Howarth C."/>
            <person name="Larson L."/>
            <person name="Lui A."/>
            <person name="MacDonald P.J.P."/>
            <person name="Mehta T."/>
            <person name="Montmayeur A."/>
            <person name="Murphy C."/>
            <person name="Neiman D."/>
            <person name="Pearson M."/>
            <person name="Priest M."/>
            <person name="Roberts A."/>
            <person name="Saif S."/>
            <person name="Shea T."/>
            <person name="Shenoy N."/>
            <person name="Sisk P."/>
            <person name="Stolte C."/>
            <person name="Sykes S."/>
            <person name="Yandava C."/>
            <person name="Wortman J."/>
            <person name="Nusbaum C."/>
            <person name="Birren B."/>
        </authorList>
    </citation>
    <scope>NUCLEOTIDE SEQUENCE</scope>
    <source>
        <strain evidence="2">ATCC 64411</strain>
    </source>
</reference>
<reference evidence="4" key="1">
    <citation type="submission" date="2010-05" db="EMBL/GenBank/DDBJ databases">
        <title>The genome sequence of Magnaporthe poae strain ATCC 64411.</title>
        <authorList>
            <person name="Ma L.-J."/>
            <person name="Dead R."/>
            <person name="Young S."/>
            <person name="Zeng Q."/>
            <person name="Koehrsen M."/>
            <person name="Alvarado L."/>
            <person name="Berlin A."/>
            <person name="Chapman S.B."/>
            <person name="Chen Z."/>
            <person name="Freedman E."/>
            <person name="Gellesch M."/>
            <person name="Goldberg J."/>
            <person name="Griggs A."/>
            <person name="Gujja S."/>
            <person name="Heilman E.R."/>
            <person name="Heiman D."/>
            <person name="Hepburn T."/>
            <person name="Howarth C."/>
            <person name="Jen D."/>
            <person name="Larson L."/>
            <person name="Mehta T."/>
            <person name="Neiman D."/>
            <person name="Pearson M."/>
            <person name="Roberts A."/>
            <person name="Saif S."/>
            <person name="Shea T."/>
            <person name="Shenoy N."/>
            <person name="Sisk P."/>
            <person name="Stolte C."/>
            <person name="Sykes S."/>
            <person name="Walk T."/>
            <person name="White J."/>
            <person name="Yandava C."/>
            <person name="Haas B."/>
            <person name="Nusbaum C."/>
            <person name="Birren B."/>
        </authorList>
    </citation>
    <scope>NUCLEOTIDE SEQUENCE [LARGE SCALE GENOMIC DNA]</scope>
    <source>
        <strain evidence="4">ATCC 64411 / 73-15</strain>
    </source>
</reference>
<name>A0A0C4EEI5_MAGP6</name>
<proteinExistence type="predicted"/>
<dbReference type="OrthoDB" id="5352317at2759"/>
<dbReference type="AlphaFoldDB" id="A0A0C4EEI5"/>
<dbReference type="eggNOG" id="ENOG502SPD0">
    <property type="taxonomic scope" value="Eukaryota"/>
</dbReference>
<evidence type="ECO:0000256" key="1">
    <source>
        <dbReference type="SAM" id="SignalP"/>
    </source>
</evidence>
<feature type="chain" id="PRO_5009386144" description="Surface protein 1" evidence="1">
    <location>
        <begin position="19"/>
        <end position="148"/>
    </location>
</feature>
<sequence>MHFSKTALLSLLAAAVSAAPVPEEAQSMVAAVPQWTITNFKRTCNAEDTSCTVEFGVDTHLAAATPCSYVVNAASRASRARVDDVTCGPYKVSSGWDGHWGDENGFTTWAVVDFAQRLIVWPAYTDKQLANGQVVKPDLSFQPQSISW</sequence>
<keyword evidence="4" id="KW-1185">Reference proteome</keyword>
<evidence type="ECO:0008006" key="5">
    <source>
        <dbReference type="Google" id="ProtNLM"/>
    </source>
</evidence>
<protein>
    <recommendedName>
        <fullName evidence="5">Surface protein 1</fullName>
    </recommendedName>
</protein>
<dbReference type="Proteomes" id="UP000011715">
    <property type="component" value="Unassembled WGS sequence"/>
</dbReference>
<reference evidence="2" key="2">
    <citation type="submission" date="2010-05" db="EMBL/GenBank/DDBJ databases">
        <title>The Genome Sequence of Magnaporthe poae strain ATCC 64411.</title>
        <authorList>
            <consortium name="The Broad Institute Genome Sequencing Platform"/>
            <consortium name="Broad Institute Genome Sequencing Center for Infectious Disease"/>
            <person name="Ma L.-J."/>
            <person name="Dead R."/>
            <person name="Young S."/>
            <person name="Zeng Q."/>
            <person name="Koehrsen M."/>
            <person name="Alvarado L."/>
            <person name="Berlin A."/>
            <person name="Chapman S.B."/>
            <person name="Chen Z."/>
            <person name="Freedman E."/>
            <person name="Gellesch M."/>
            <person name="Goldberg J."/>
            <person name="Griggs A."/>
            <person name="Gujja S."/>
            <person name="Heilman E.R."/>
            <person name="Heiman D."/>
            <person name="Hepburn T."/>
            <person name="Howarth C."/>
            <person name="Jen D."/>
            <person name="Larson L."/>
            <person name="Mehta T."/>
            <person name="Neiman D."/>
            <person name="Pearson M."/>
            <person name="Roberts A."/>
            <person name="Saif S."/>
            <person name="Shea T."/>
            <person name="Shenoy N."/>
            <person name="Sisk P."/>
            <person name="Stolte C."/>
            <person name="Sykes S."/>
            <person name="Walk T."/>
            <person name="White J."/>
            <person name="Yandava C."/>
            <person name="Haas B."/>
            <person name="Nusbaum C."/>
            <person name="Birren B."/>
        </authorList>
    </citation>
    <scope>NUCLEOTIDE SEQUENCE</scope>
    <source>
        <strain evidence="2">ATCC 64411</strain>
    </source>
</reference>